<dbReference type="PANTHER" id="PTHR30158">
    <property type="entry name" value="ACRA/E-RELATED COMPONENT OF DRUG EFFLUX TRANSPORTER"/>
    <property type="match status" value="1"/>
</dbReference>
<dbReference type="Pfam" id="PF25967">
    <property type="entry name" value="RND-MFP_C"/>
    <property type="match status" value="1"/>
</dbReference>
<sequence>MQKLALTLAMLMATTAPSFAQFPGGAAATGPIEVGVITLQPESTPITTVLPGRVIASATADVRPQVGGVVTEVQVREGQRVEAGAVIAKVDPATYEADVAVAEAALVSAQAQVPTAQATVERYQTLNASGGISRAELDTALVTLAQAQAAVTSAEAQLRVANLTLERSTITAPISGVLGTINVQVGSLLTASQTEALTTIRQVDPVDITLVESSANLLSARQSSRDRQPPSDTAEPPRLAVTLTLEDGSSYDQEGSVSSMDMVVSETTGTFTLQASMPNPDRVLLPGMFVRATISFGDQDGIFLVPQRAVTFNEDGLPTAYFVGADKTVEQHVLAASRVVNNAWVVTDGITAGDQLIVDGLQKIEVGTAISPLEVTMEANGVIYQEAPAVPSEGAAPAEGAN</sequence>
<dbReference type="InterPro" id="IPR058625">
    <property type="entry name" value="MdtA-like_BSH"/>
</dbReference>
<dbReference type="PANTHER" id="PTHR30158:SF3">
    <property type="entry name" value="MULTIDRUG EFFLUX PUMP SUBUNIT ACRA-RELATED"/>
    <property type="match status" value="1"/>
</dbReference>
<evidence type="ECO:0000313" key="9">
    <source>
        <dbReference type="Proteomes" id="UP001217476"/>
    </source>
</evidence>
<dbReference type="Pfam" id="PF25876">
    <property type="entry name" value="HH_MFP_RND"/>
    <property type="match status" value="1"/>
</dbReference>
<dbReference type="Gene3D" id="2.40.420.20">
    <property type="match status" value="1"/>
</dbReference>
<keyword evidence="3" id="KW-0732">Signal</keyword>
<dbReference type="Gene3D" id="2.40.50.100">
    <property type="match status" value="1"/>
</dbReference>
<evidence type="ECO:0000259" key="4">
    <source>
        <dbReference type="Pfam" id="PF25876"/>
    </source>
</evidence>
<dbReference type="AlphaFoldDB" id="A0AAJ5VXP0"/>
<comment type="subcellular location">
    <subcellularLocation>
        <location evidence="1">Cell envelope</location>
    </subcellularLocation>
</comment>
<dbReference type="SUPFAM" id="SSF111369">
    <property type="entry name" value="HlyD-like secretion proteins"/>
    <property type="match status" value="1"/>
</dbReference>
<dbReference type="Proteomes" id="UP001217476">
    <property type="component" value="Chromosome"/>
</dbReference>
<evidence type="ECO:0000256" key="3">
    <source>
        <dbReference type="SAM" id="SignalP"/>
    </source>
</evidence>
<dbReference type="GO" id="GO:0015721">
    <property type="term" value="P:bile acid and bile salt transport"/>
    <property type="evidence" value="ECO:0007669"/>
    <property type="project" value="TreeGrafter"/>
</dbReference>
<dbReference type="GO" id="GO:0046677">
    <property type="term" value="P:response to antibiotic"/>
    <property type="evidence" value="ECO:0007669"/>
    <property type="project" value="TreeGrafter"/>
</dbReference>
<dbReference type="Pfam" id="PF25917">
    <property type="entry name" value="BSH_RND"/>
    <property type="match status" value="1"/>
</dbReference>
<evidence type="ECO:0000259" key="7">
    <source>
        <dbReference type="Pfam" id="PF25967"/>
    </source>
</evidence>
<dbReference type="InterPro" id="IPR058626">
    <property type="entry name" value="MdtA-like_b-barrel"/>
</dbReference>
<dbReference type="InterPro" id="IPR058624">
    <property type="entry name" value="MdtA-like_HH"/>
</dbReference>
<name>A0AAJ5VXP0_9HYPH</name>
<organism evidence="8 9">
    <name type="scientific">Candidatus Devosia phytovorans</name>
    <dbReference type="NCBI Taxonomy" id="3121372"/>
    <lineage>
        <taxon>Bacteria</taxon>
        <taxon>Pseudomonadati</taxon>
        <taxon>Pseudomonadota</taxon>
        <taxon>Alphaproteobacteria</taxon>
        <taxon>Hyphomicrobiales</taxon>
        <taxon>Devosiaceae</taxon>
        <taxon>Devosia</taxon>
    </lineage>
</organism>
<feature type="domain" description="Multidrug resistance protein MdtA-like C-terminal permuted SH3" evidence="7">
    <location>
        <begin position="304"/>
        <end position="363"/>
    </location>
</feature>
<feature type="domain" description="Multidrug resistance protein MdtA-like alpha-helical hairpin" evidence="4">
    <location>
        <begin position="100"/>
        <end position="166"/>
    </location>
</feature>
<dbReference type="InterPro" id="IPR058627">
    <property type="entry name" value="MdtA-like_C"/>
</dbReference>
<dbReference type="InterPro" id="IPR006143">
    <property type="entry name" value="RND_pump_MFP"/>
</dbReference>
<dbReference type="Gene3D" id="1.10.287.470">
    <property type="entry name" value="Helix hairpin bin"/>
    <property type="match status" value="1"/>
</dbReference>
<dbReference type="EMBL" id="CP119312">
    <property type="protein sequence ID" value="WEK06659.1"/>
    <property type="molecule type" value="Genomic_DNA"/>
</dbReference>
<accession>A0AAJ5VXP0</accession>
<dbReference type="GO" id="GO:0005886">
    <property type="term" value="C:plasma membrane"/>
    <property type="evidence" value="ECO:0007669"/>
    <property type="project" value="TreeGrafter"/>
</dbReference>
<evidence type="ECO:0000256" key="2">
    <source>
        <dbReference type="ARBA" id="ARBA00009477"/>
    </source>
</evidence>
<evidence type="ECO:0000259" key="6">
    <source>
        <dbReference type="Pfam" id="PF25944"/>
    </source>
</evidence>
<feature type="chain" id="PRO_5042593922" evidence="3">
    <location>
        <begin position="21"/>
        <end position="402"/>
    </location>
</feature>
<evidence type="ECO:0000313" key="8">
    <source>
        <dbReference type="EMBL" id="WEK06659.1"/>
    </source>
</evidence>
<gene>
    <name evidence="8" type="ORF">P0Y65_10575</name>
</gene>
<feature type="domain" description="Multidrug resistance protein MdtA-like barrel-sandwich hybrid" evidence="5">
    <location>
        <begin position="59"/>
        <end position="200"/>
    </location>
</feature>
<feature type="domain" description="Multidrug resistance protein MdtA-like beta-barrel" evidence="6">
    <location>
        <begin position="205"/>
        <end position="297"/>
    </location>
</feature>
<feature type="signal peptide" evidence="3">
    <location>
        <begin position="1"/>
        <end position="20"/>
    </location>
</feature>
<dbReference type="NCBIfam" id="TIGR01730">
    <property type="entry name" value="RND_mfp"/>
    <property type="match status" value="1"/>
</dbReference>
<proteinExistence type="inferred from homology"/>
<reference evidence="8" key="1">
    <citation type="submission" date="2023-03" db="EMBL/GenBank/DDBJ databases">
        <title>Andean soil-derived lignocellulolytic bacterial consortium as a source of novel taxa and putative plastic-active enzymes.</title>
        <authorList>
            <person name="Diaz-Garcia L."/>
            <person name="Chuvochina M."/>
            <person name="Feuerriegel G."/>
            <person name="Bunk B."/>
            <person name="Sproer C."/>
            <person name="Streit W.R."/>
            <person name="Rodriguez L.M."/>
            <person name="Overmann J."/>
            <person name="Jimenez D.J."/>
        </authorList>
    </citation>
    <scope>NUCLEOTIDE SEQUENCE</scope>
    <source>
        <strain evidence="8">MAG 4196</strain>
    </source>
</reference>
<evidence type="ECO:0000256" key="1">
    <source>
        <dbReference type="ARBA" id="ARBA00004196"/>
    </source>
</evidence>
<evidence type="ECO:0000259" key="5">
    <source>
        <dbReference type="Pfam" id="PF25917"/>
    </source>
</evidence>
<comment type="similarity">
    <text evidence="2">Belongs to the membrane fusion protein (MFP) (TC 8.A.1) family.</text>
</comment>
<dbReference type="GO" id="GO:0015562">
    <property type="term" value="F:efflux transmembrane transporter activity"/>
    <property type="evidence" value="ECO:0007669"/>
    <property type="project" value="InterPro"/>
</dbReference>
<protein>
    <submittedName>
        <fullName evidence="8">Efflux RND transporter periplasmic adaptor subunit</fullName>
    </submittedName>
</protein>
<dbReference type="Pfam" id="PF25944">
    <property type="entry name" value="Beta-barrel_RND"/>
    <property type="match status" value="1"/>
</dbReference>
<dbReference type="Gene3D" id="2.40.30.170">
    <property type="match status" value="1"/>
</dbReference>